<feature type="region of interest" description="Disordered" evidence="5">
    <location>
        <begin position="168"/>
        <end position="209"/>
    </location>
</feature>
<dbReference type="Proteomes" id="UP000251960">
    <property type="component" value="Chromosome 3"/>
</dbReference>
<keyword evidence="4" id="KW-0539">Nucleus</keyword>
<dbReference type="PROSITE" id="PS51519">
    <property type="entry name" value="RWP_RK"/>
    <property type="match status" value="1"/>
</dbReference>
<dbReference type="InterPro" id="IPR053793">
    <property type="entry name" value="PB1-like"/>
</dbReference>
<feature type="compositionally biased region" description="Basic and acidic residues" evidence="5">
    <location>
        <begin position="733"/>
        <end position="751"/>
    </location>
</feature>
<dbReference type="SMART" id="SM00666">
    <property type="entry name" value="PB1"/>
    <property type="match status" value="1"/>
</dbReference>
<dbReference type="Pfam" id="PF22922">
    <property type="entry name" value="GAF_NLP"/>
    <property type="match status" value="1"/>
</dbReference>
<feature type="domain" description="RWP-RK" evidence="6">
    <location>
        <begin position="788"/>
        <end position="869"/>
    </location>
</feature>
<dbReference type="InterPro" id="IPR045012">
    <property type="entry name" value="NLP"/>
</dbReference>
<keyword evidence="2" id="KW-0238">DNA-binding</keyword>
<dbReference type="InterPro" id="IPR034891">
    <property type="entry name" value="PB1_NLP"/>
</dbReference>
<dbReference type="EMBL" id="NCVQ01000004">
    <property type="protein sequence ID" value="PWZ30324.1"/>
    <property type="molecule type" value="Genomic_DNA"/>
</dbReference>
<feature type="compositionally biased region" description="Polar residues" evidence="5">
    <location>
        <begin position="761"/>
        <end position="785"/>
    </location>
</feature>
<evidence type="ECO:0000313" key="8">
    <source>
        <dbReference type="EMBL" id="PWZ30324.1"/>
    </source>
</evidence>
<dbReference type="SUPFAM" id="SSF54277">
    <property type="entry name" value="CAD &amp; PB1 domains"/>
    <property type="match status" value="1"/>
</dbReference>
<feature type="compositionally biased region" description="Polar residues" evidence="5">
    <location>
        <begin position="720"/>
        <end position="732"/>
    </location>
</feature>
<evidence type="ECO:0000259" key="6">
    <source>
        <dbReference type="PROSITE" id="PS51519"/>
    </source>
</evidence>
<dbReference type="PANTHER" id="PTHR32002">
    <property type="entry name" value="PROTEIN NLP8"/>
    <property type="match status" value="1"/>
</dbReference>
<name>A0A3L6FAR5_MAIZE</name>
<feature type="region of interest" description="Disordered" evidence="5">
    <location>
        <begin position="720"/>
        <end position="799"/>
    </location>
</feature>
<reference evidence="8" key="1">
    <citation type="journal article" date="2018" name="Nat. Genet.">
        <title>Extensive intraspecific gene order and gene structural variations between Mo17 and other maize genomes.</title>
        <authorList>
            <person name="Sun S."/>
            <person name="Zhou Y."/>
            <person name="Chen J."/>
            <person name="Shi J."/>
            <person name="Zhao H."/>
            <person name="Zhao H."/>
            <person name="Song W."/>
            <person name="Zhang M."/>
            <person name="Cui Y."/>
            <person name="Dong X."/>
            <person name="Liu H."/>
            <person name="Ma X."/>
            <person name="Jiao Y."/>
            <person name="Wang B."/>
            <person name="Wei X."/>
            <person name="Stein J.C."/>
            <person name="Glaubitz J.C."/>
            <person name="Lu F."/>
            <person name="Yu G."/>
            <person name="Liang C."/>
            <person name="Fengler K."/>
            <person name="Li B."/>
            <person name="Rafalski A."/>
            <person name="Schnable P.S."/>
            <person name="Ware D.H."/>
            <person name="Buckler E.S."/>
            <person name="Lai J."/>
        </authorList>
    </citation>
    <scope>NUCLEOTIDE SEQUENCE [LARGE SCALE GENOMIC DNA]</scope>
    <source>
        <tissue evidence="8">Seedling</tissue>
    </source>
</reference>
<comment type="caution">
    <text evidence="8">The sequence shown here is derived from an EMBL/GenBank/DDBJ whole genome shotgun (WGS) entry which is preliminary data.</text>
</comment>
<proteinExistence type="predicted"/>
<dbReference type="AlphaFoldDB" id="A0A3L6FAR5"/>
<sequence>MEAVSMSPSTVSSHTHDDHDAASVTEAMSLQEGLLFSDTLKDLRNLRSQLYSAAEYFEVFYRNNSHKSTVMTSLKDYTVEALVSTVDHLGFVSYKVDNLVSEKAVEVKETEFLVSSVEQFFTPLVLMIDCRGFEFANRQLTRRQDPSKLFLSRRQSLDLLESSIHPVSEPPRYSRQYTGRKMHKSQSSISTPVRRQSTMRNKGRLPDTKFQPDGTVRLYGCKKTAFELEAFETSFDAVAQRLGAAGEKLKQRQEGFPQLTPIPANSSSSWLTPHSPLWLFEDRHLLPLDAPAVFEEVQRPRSGNSHTSSKPAEQISHRWQFHLSLDEDGTDNSSLFKEKLTHALRYFKESTDQHLLVQVWAPVKNGDRYVLTTSGQPFVLDHQSIGLLQYRAVSMTYMFSVDAENVGDLGLPGRVYKQKVPEWTPNVQYYSSGEYQRLNHAISYNVHGTVALPVFDPSAHSCIAVVELIMTSKKINYACEVDKVCKALEAVNLKSTEIHDHPNVQICNEGRQAALVEILEILTVVCEEHKLPLAQTWVPCKYRSVLAHGGGLKKSCLSFDGSCMGEVCMSTSDVAFHVIDAHMWGFRDACVEHHLQRGQGVPGKAFISHKPCFSKDIRKFCKLAYPLVHYARMFGLAGCFAICLQSSYTGNDDYILEFFLPPDCSDEDDQNALLESVLTLMKRCLRSLKVVGDRDSSGVSLHLSNVLKLENEEFKTDAQFDNSDGSLCQSPNGDRHGGSHEFDGGNKKVLDVPEGQLLTDDFSQGNGTSAGRPNGSGASDSSVLHKTNKPPERKRGKAEKTISLEVLQQYFSGSLKNAAKSLGVCPTTMKRICRQHGISRWPSRKINKVNRSLSKLKQVIESVQGSDAAFNLTSITGPLPIPVGPSLDSLNVEKLTQSKVAELSNIAVDGDRDSLQKSLENDGHFGIVMPQQGYIDHNNDTQLEADKASHSRSSSGEGSINSRTSEGSCQRSPANQTFVCKPIASTFAEPQLNPEEFNKEPFQEPQLPLSRMLIEDSGSSKDLKNLFTSTSDQPFLAPPNNLVPMKHSGSVTIKASFKEDIVRFRFSCSGSVIVLKEEVAKRLRMDVGTFDIKYLDDDHEWVKLACNSDLEECMEISRLSGSHVIRLSVSDIATHFGSSCGSSG</sequence>
<dbReference type="GO" id="GO:0003700">
    <property type="term" value="F:DNA-binding transcription factor activity"/>
    <property type="evidence" value="ECO:0007669"/>
    <property type="project" value="InterPro"/>
</dbReference>
<dbReference type="InterPro" id="IPR000270">
    <property type="entry name" value="PB1_dom"/>
</dbReference>
<feature type="compositionally biased region" description="Low complexity" evidence="5">
    <location>
        <begin position="951"/>
        <end position="965"/>
    </location>
</feature>
<evidence type="ECO:0000256" key="3">
    <source>
        <dbReference type="ARBA" id="ARBA00023163"/>
    </source>
</evidence>
<feature type="region of interest" description="Disordered" evidence="5">
    <location>
        <begin position="944"/>
        <end position="973"/>
    </location>
</feature>
<evidence type="ECO:0000256" key="2">
    <source>
        <dbReference type="ARBA" id="ARBA00023125"/>
    </source>
</evidence>
<evidence type="ECO:0000259" key="7">
    <source>
        <dbReference type="PROSITE" id="PS51745"/>
    </source>
</evidence>
<dbReference type="InterPro" id="IPR055081">
    <property type="entry name" value="NLP1-9_GAF"/>
</dbReference>
<dbReference type="PANTHER" id="PTHR32002:SF35">
    <property type="entry name" value="PROTEIN NLP6"/>
    <property type="match status" value="1"/>
</dbReference>
<feature type="compositionally biased region" description="Basic and acidic residues" evidence="5">
    <location>
        <begin position="789"/>
        <end position="799"/>
    </location>
</feature>
<keyword evidence="3" id="KW-0804">Transcription</keyword>
<gene>
    <name evidence="8" type="primary">NLP3_3</name>
    <name evidence="8" type="ORF">Zm00014a_018066</name>
</gene>
<feature type="domain" description="PB1" evidence="7">
    <location>
        <begin position="1050"/>
        <end position="1132"/>
    </location>
</feature>
<evidence type="ECO:0000256" key="5">
    <source>
        <dbReference type="SAM" id="MobiDB-lite"/>
    </source>
</evidence>
<dbReference type="InterPro" id="IPR003035">
    <property type="entry name" value="RWP-RK_dom"/>
</dbReference>
<keyword evidence="1" id="KW-0805">Transcription regulation</keyword>
<dbReference type="GO" id="GO:0003677">
    <property type="term" value="F:DNA binding"/>
    <property type="evidence" value="ECO:0007669"/>
    <property type="project" value="UniProtKB-KW"/>
</dbReference>
<dbReference type="CDD" id="cd06407">
    <property type="entry name" value="PB1_NLP"/>
    <property type="match status" value="1"/>
</dbReference>
<organism evidence="8">
    <name type="scientific">Zea mays</name>
    <name type="common">Maize</name>
    <dbReference type="NCBI Taxonomy" id="4577"/>
    <lineage>
        <taxon>Eukaryota</taxon>
        <taxon>Viridiplantae</taxon>
        <taxon>Streptophyta</taxon>
        <taxon>Embryophyta</taxon>
        <taxon>Tracheophyta</taxon>
        <taxon>Spermatophyta</taxon>
        <taxon>Magnoliopsida</taxon>
        <taxon>Liliopsida</taxon>
        <taxon>Poales</taxon>
        <taxon>Poaceae</taxon>
        <taxon>PACMAD clade</taxon>
        <taxon>Panicoideae</taxon>
        <taxon>Andropogonodae</taxon>
        <taxon>Andropogoneae</taxon>
        <taxon>Tripsacinae</taxon>
        <taxon>Zea</taxon>
    </lineage>
</organism>
<dbReference type="ExpressionAtlas" id="A0A3L6FAR5">
    <property type="expression patterns" value="baseline and differential"/>
</dbReference>
<dbReference type="Gene3D" id="3.10.20.90">
    <property type="entry name" value="Phosphatidylinositol 3-kinase Catalytic Subunit, Chain A, domain 1"/>
    <property type="match status" value="1"/>
</dbReference>
<dbReference type="Gene3D" id="6.10.140.1620">
    <property type="match status" value="1"/>
</dbReference>
<dbReference type="PROSITE" id="PS51745">
    <property type="entry name" value="PB1"/>
    <property type="match status" value="1"/>
</dbReference>
<protein>
    <submittedName>
        <fullName evidence="8">Protein NLP3</fullName>
    </submittedName>
</protein>
<dbReference type="Pfam" id="PF02042">
    <property type="entry name" value="RWP-RK"/>
    <property type="match status" value="1"/>
</dbReference>
<accession>A0A3L6FAR5</accession>
<dbReference type="Pfam" id="PF00564">
    <property type="entry name" value="PB1"/>
    <property type="match status" value="1"/>
</dbReference>
<evidence type="ECO:0000256" key="1">
    <source>
        <dbReference type="ARBA" id="ARBA00023015"/>
    </source>
</evidence>
<feature type="compositionally biased region" description="Polar residues" evidence="5">
    <location>
        <begin position="185"/>
        <end position="200"/>
    </location>
</feature>
<evidence type="ECO:0000256" key="4">
    <source>
        <dbReference type="ARBA" id="ARBA00023242"/>
    </source>
</evidence>